<dbReference type="EMBL" id="DSOV01000040">
    <property type="protein sequence ID" value="HEN42471.1"/>
    <property type="molecule type" value="Genomic_DNA"/>
</dbReference>
<reference evidence="2" key="1">
    <citation type="journal article" date="2020" name="mSystems">
        <title>Genome- and Community-Level Interaction Insights into Carbon Utilization and Element Cycling Functions of Hydrothermarchaeota in Hydrothermal Sediment.</title>
        <authorList>
            <person name="Zhou Z."/>
            <person name="Liu Y."/>
            <person name="Xu W."/>
            <person name="Pan J."/>
            <person name="Luo Z.H."/>
            <person name="Li M."/>
        </authorList>
    </citation>
    <scope>NUCLEOTIDE SEQUENCE [LARGE SCALE GENOMIC DNA]</scope>
    <source>
        <strain evidence="2">SpSt-349</strain>
    </source>
</reference>
<evidence type="ECO:0000259" key="1">
    <source>
        <dbReference type="Pfam" id="PF11984"/>
    </source>
</evidence>
<dbReference type="InterPro" id="IPR014263">
    <property type="entry name" value="Methanolan_biosynth_EpsI"/>
</dbReference>
<proteinExistence type="predicted"/>
<protein>
    <submittedName>
        <fullName evidence="2">EpsI family protein</fullName>
    </submittedName>
</protein>
<name>A0A831UCP4_GEOME</name>
<evidence type="ECO:0000313" key="2">
    <source>
        <dbReference type="EMBL" id="HEN42471.1"/>
    </source>
</evidence>
<feature type="domain" description="Methanolan biosynthesis EpsI" evidence="1">
    <location>
        <begin position="7"/>
        <end position="205"/>
    </location>
</feature>
<organism evidence="2">
    <name type="scientific">Geobacter metallireducens</name>
    <dbReference type="NCBI Taxonomy" id="28232"/>
    <lineage>
        <taxon>Bacteria</taxon>
        <taxon>Pseudomonadati</taxon>
        <taxon>Thermodesulfobacteriota</taxon>
        <taxon>Desulfuromonadia</taxon>
        <taxon>Geobacterales</taxon>
        <taxon>Geobacteraceae</taxon>
        <taxon>Geobacter</taxon>
    </lineage>
</organism>
<dbReference type="Pfam" id="PF11984">
    <property type="entry name" value="DUF3485"/>
    <property type="match status" value="1"/>
</dbReference>
<dbReference type="NCBIfam" id="TIGR02914">
    <property type="entry name" value="EpsI_fam"/>
    <property type="match status" value="1"/>
</dbReference>
<dbReference type="AlphaFoldDB" id="A0A831UCP4"/>
<sequence length="208" mass="23955">MNRRLVAAAVILALFTVYLKTNSFQQKVPLKRNFTEFPLRHGSWVGESYGLDDRVTGMLKMDEYLNRQYVNGDHQVGIYIGYYGTQREGGQIHSPQICLPAAGWVKVSETTDTVTVDRLGPVRYVKALYQKGSEKEIFAYWYRMKDTNITSEYELRIYRFLNALRYGRNDAAFIRISVPVRNDVDSANLAAQGFMRDFLPLLADYLPD</sequence>
<accession>A0A831UCP4</accession>
<comment type="caution">
    <text evidence="2">The sequence shown here is derived from an EMBL/GenBank/DDBJ whole genome shotgun (WGS) entry which is preliminary data.</text>
</comment>
<gene>
    <name evidence="2" type="primary">epsI</name>
    <name evidence="2" type="ORF">ENQ87_08845</name>
</gene>